<feature type="domain" description="Recombinase" evidence="3">
    <location>
        <begin position="181"/>
        <end position="307"/>
    </location>
</feature>
<dbReference type="PANTHER" id="PTHR30461:SF23">
    <property type="entry name" value="DNA RECOMBINASE-RELATED"/>
    <property type="match status" value="1"/>
</dbReference>
<keyword evidence="1" id="KW-0175">Coiled coil</keyword>
<name>A0A1M7AEA0_9FIRM</name>
<dbReference type="PROSITE" id="PS51737">
    <property type="entry name" value="RECOMBINASE_DNA_BIND"/>
    <property type="match status" value="1"/>
</dbReference>
<dbReference type="SMART" id="SM00857">
    <property type="entry name" value="Resolvase"/>
    <property type="match status" value="1"/>
</dbReference>
<dbReference type="GO" id="GO:0000150">
    <property type="term" value="F:DNA strand exchange activity"/>
    <property type="evidence" value="ECO:0007669"/>
    <property type="project" value="InterPro"/>
</dbReference>
<dbReference type="InterPro" id="IPR006119">
    <property type="entry name" value="Resolv_N"/>
</dbReference>
<dbReference type="InterPro" id="IPR011109">
    <property type="entry name" value="DNA_bind_recombinase_dom"/>
</dbReference>
<evidence type="ECO:0000259" key="2">
    <source>
        <dbReference type="PROSITE" id="PS51736"/>
    </source>
</evidence>
<dbReference type="InterPro" id="IPR050639">
    <property type="entry name" value="SSR_resolvase"/>
</dbReference>
<dbReference type="CDD" id="cd00338">
    <property type="entry name" value="Ser_Recombinase"/>
    <property type="match status" value="1"/>
</dbReference>
<evidence type="ECO:0000313" key="4">
    <source>
        <dbReference type="EMBL" id="SHL41017.1"/>
    </source>
</evidence>
<evidence type="ECO:0000259" key="3">
    <source>
        <dbReference type="PROSITE" id="PS51737"/>
    </source>
</evidence>
<dbReference type="PROSITE" id="PS51736">
    <property type="entry name" value="RECOMBINASES_3"/>
    <property type="match status" value="1"/>
</dbReference>
<keyword evidence="5" id="KW-1185">Reference proteome</keyword>
<proteinExistence type="predicted"/>
<dbReference type="Pfam" id="PF07508">
    <property type="entry name" value="Recombinase"/>
    <property type="match status" value="1"/>
</dbReference>
<dbReference type="InterPro" id="IPR025827">
    <property type="entry name" value="Zn_ribbon_recom_dom"/>
</dbReference>
<dbReference type="RefSeq" id="WP_072853721.1">
    <property type="nucleotide sequence ID" value="NZ_FRAH01000106.1"/>
</dbReference>
<dbReference type="Pfam" id="PF00239">
    <property type="entry name" value="Resolvase"/>
    <property type="match status" value="1"/>
</dbReference>
<dbReference type="InterPro" id="IPR036162">
    <property type="entry name" value="Resolvase-like_N_sf"/>
</dbReference>
<reference evidence="4 5" key="1">
    <citation type="submission" date="2016-11" db="EMBL/GenBank/DDBJ databases">
        <authorList>
            <person name="Jaros S."/>
            <person name="Januszkiewicz K."/>
            <person name="Wedrychowicz H."/>
        </authorList>
    </citation>
    <scope>NUCLEOTIDE SEQUENCE [LARGE SCALE GENOMIC DNA]</scope>
    <source>
        <strain evidence="4 5">DSM 14214</strain>
    </source>
</reference>
<dbReference type="PANTHER" id="PTHR30461">
    <property type="entry name" value="DNA-INVERTASE FROM LAMBDOID PROPHAGE"/>
    <property type="match status" value="1"/>
</dbReference>
<dbReference type="AlphaFoldDB" id="A0A1M7AEA0"/>
<feature type="coiled-coil region" evidence="1">
    <location>
        <begin position="418"/>
        <end position="461"/>
    </location>
</feature>
<sequence>MSETKVKIIQPKNNESKIEETEKKLRVAAYCRVSTNSEEQATSYEAQVSYYTNYILQNPKWEMAGIFADDGISATNTKKRDDFNALINACVSGKVDMVLTKSISRFARNTVDSLYHIRLLKEKNIPIFFEKEQINTMEAAGELLITILSSLAQEESRNISENVKWSLRKKYERGGLNTSRLLGYQKGDDGKLHIVPEEAEIVRYIFMKYLEGKSSCAIAKDVTAQGKKTIRGNTVWNPGVIDKILQNEKYMGDMLSQKTYTSDFLTKKREKNVGALPQYYVENSHEPIVSREIFYMAREERIRRNSLRKLATGNRDKEGKSKHSGKYALTEILVCGECGRPYRRQIWTKYGDKKAVWRCSNRLTYGKTYCKNSPTLDEERLHESILEALNRIIRDKDAFMDTFRENVMAVLQTDLEYREESNDDMKELQKQIRELIQNNNITDEQEEYEIISRKIDEIRRERIERIKKRGAEKSQELKMEKICGFLERKHELREYDDNLIRGLIKTIRVINEQKMEIHFKSGTVMTQRIIEKEY</sequence>
<dbReference type="GO" id="GO:0003677">
    <property type="term" value="F:DNA binding"/>
    <property type="evidence" value="ECO:0007669"/>
    <property type="project" value="InterPro"/>
</dbReference>
<dbReference type="InterPro" id="IPR038109">
    <property type="entry name" value="DNA_bind_recomb_sf"/>
</dbReference>
<dbReference type="Gene3D" id="3.40.50.1390">
    <property type="entry name" value="Resolvase, N-terminal catalytic domain"/>
    <property type="match status" value="1"/>
</dbReference>
<dbReference type="Pfam" id="PF13408">
    <property type="entry name" value="Zn_ribbon_recom"/>
    <property type="match status" value="1"/>
</dbReference>
<evidence type="ECO:0000256" key="1">
    <source>
        <dbReference type="SAM" id="Coils"/>
    </source>
</evidence>
<gene>
    <name evidence="4" type="ORF">SAMN02745138_03386</name>
</gene>
<feature type="domain" description="Resolvase/invertase-type recombinase catalytic" evidence="2">
    <location>
        <begin position="26"/>
        <end position="174"/>
    </location>
</feature>
<dbReference type="SUPFAM" id="SSF53041">
    <property type="entry name" value="Resolvase-like"/>
    <property type="match status" value="1"/>
</dbReference>
<dbReference type="Proteomes" id="UP000183975">
    <property type="component" value="Unassembled WGS sequence"/>
</dbReference>
<dbReference type="EMBL" id="FRAH01000106">
    <property type="protein sequence ID" value="SHL41017.1"/>
    <property type="molecule type" value="Genomic_DNA"/>
</dbReference>
<organism evidence="4 5">
    <name type="scientific">Anaerotignum lactatifermentans DSM 14214</name>
    <dbReference type="NCBI Taxonomy" id="1121323"/>
    <lineage>
        <taxon>Bacteria</taxon>
        <taxon>Bacillati</taxon>
        <taxon>Bacillota</taxon>
        <taxon>Clostridia</taxon>
        <taxon>Lachnospirales</taxon>
        <taxon>Anaerotignaceae</taxon>
        <taxon>Anaerotignum</taxon>
    </lineage>
</organism>
<evidence type="ECO:0000313" key="5">
    <source>
        <dbReference type="Proteomes" id="UP000183975"/>
    </source>
</evidence>
<dbReference type="OrthoDB" id="9769353at2"/>
<accession>A0A1M7AEA0</accession>
<protein>
    <submittedName>
        <fullName evidence="4">Recombinase zinc beta ribbon domain-containing protein</fullName>
    </submittedName>
</protein>
<dbReference type="Gene3D" id="3.90.1750.20">
    <property type="entry name" value="Putative Large Serine Recombinase, Chain B, Domain 2"/>
    <property type="match status" value="1"/>
</dbReference>